<dbReference type="InterPro" id="IPR001841">
    <property type="entry name" value="Znf_RING"/>
</dbReference>
<keyword evidence="4" id="KW-0479">Metal-binding</keyword>
<evidence type="ECO:0000256" key="7">
    <source>
        <dbReference type="ARBA" id="ARBA00022833"/>
    </source>
</evidence>
<keyword evidence="3" id="KW-0808">Transferase</keyword>
<evidence type="ECO:0000256" key="3">
    <source>
        <dbReference type="ARBA" id="ARBA00022679"/>
    </source>
</evidence>
<evidence type="ECO:0000256" key="2">
    <source>
        <dbReference type="ARBA" id="ARBA00012483"/>
    </source>
</evidence>
<dbReference type="PANTHER" id="PTHR22937:SF136">
    <property type="entry name" value="RING-TYPE E3 UBIQUITIN TRANSFERASE"/>
    <property type="match status" value="1"/>
</dbReference>
<evidence type="ECO:0000313" key="12">
    <source>
        <dbReference type="EMBL" id="KAG6467994.1"/>
    </source>
</evidence>
<dbReference type="EMBL" id="JACMSC010000091">
    <property type="protein sequence ID" value="KAG6467093.1"/>
    <property type="molecule type" value="Genomic_DNA"/>
</dbReference>
<feature type="compositionally biased region" description="Low complexity" evidence="9">
    <location>
        <begin position="225"/>
        <end position="255"/>
    </location>
</feature>
<feature type="region of interest" description="Disordered" evidence="9">
    <location>
        <begin position="225"/>
        <end position="326"/>
    </location>
</feature>
<dbReference type="InterPro" id="IPR013083">
    <property type="entry name" value="Znf_RING/FYVE/PHD"/>
</dbReference>
<dbReference type="EC" id="2.3.2.27" evidence="2"/>
<evidence type="ECO:0000313" key="11">
    <source>
        <dbReference type="EMBL" id="KAG6467093.1"/>
    </source>
</evidence>
<comment type="caution">
    <text evidence="11">The sequence shown here is derived from an EMBL/GenBank/DDBJ whole genome shotgun (WGS) entry which is preliminary data.</text>
</comment>
<dbReference type="InterPro" id="IPR045191">
    <property type="entry name" value="MBR1/2-like"/>
</dbReference>
<protein>
    <recommendedName>
        <fullName evidence="2">RING-type E3 ubiquitin transferase</fullName>
        <ecNumber evidence="2">2.3.2.27</ecNumber>
    </recommendedName>
</protein>
<evidence type="ECO:0000256" key="8">
    <source>
        <dbReference type="PROSITE-ProRule" id="PRU00175"/>
    </source>
</evidence>
<dbReference type="AlphaFoldDB" id="A0A8J5BVM0"/>
<accession>A0A8J5BVM0</accession>
<evidence type="ECO:0000256" key="4">
    <source>
        <dbReference type="ARBA" id="ARBA00022723"/>
    </source>
</evidence>
<evidence type="ECO:0000256" key="6">
    <source>
        <dbReference type="ARBA" id="ARBA00022786"/>
    </source>
</evidence>
<proteinExistence type="predicted"/>
<name>A0A8J5BVM0_ZINOF</name>
<dbReference type="PROSITE" id="PS50089">
    <property type="entry name" value="ZF_RING_2"/>
    <property type="match status" value="1"/>
</dbReference>
<dbReference type="Proteomes" id="UP000734854">
    <property type="component" value="Unassembled WGS sequence"/>
</dbReference>
<evidence type="ECO:0000256" key="9">
    <source>
        <dbReference type="SAM" id="MobiDB-lite"/>
    </source>
</evidence>
<evidence type="ECO:0000256" key="1">
    <source>
        <dbReference type="ARBA" id="ARBA00000900"/>
    </source>
</evidence>
<comment type="catalytic activity">
    <reaction evidence="1">
        <text>S-ubiquitinyl-[E2 ubiquitin-conjugating enzyme]-L-cysteine + [acceptor protein]-L-lysine = [E2 ubiquitin-conjugating enzyme]-L-cysteine + N(6)-ubiquitinyl-[acceptor protein]-L-lysine.</text>
        <dbReference type="EC" id="2.3.2.27"/>
    </reaction>
</comment>
<dbReference type="EMBL" id="JACMSC010000022">
    <property type="protein sequence ID" value="KAG6467994.1"/>
    <property type="molecule type" value="Genomic_DNA"/>
</dbReference>
<keyword evidence="13" id="KW-1185">Reference proteome</keyword>
<gene>
    <name evidence="12" type="ORF">ZIOFF_072560</name>
    <name evidence="11" type="ORF">ZIOFF_075102</name>
</gene>
<keyword evidence="7" id="KW-0862">Zinc</keyword>
<sequence>MMEDSRGRKTACGIIISKGGCSITYREQKCHDRSIRYCSRLGCCASLHSKKHVAEQEKKSLRSSSFKSLSSIGFKEPRLEQRSNENVAESSRSLDAKCLDSNRRLGKKEKSPCLVLKPLVESAKIRRCSENATVGVGSCSMKLSSRSIKEVSRHPRYRLGENSSKSRGIPMSPSQTLPDMSSRSEEHGMNNLGQADASDLLMSNLDSAASAIGRIENVSRRFIRSGGSRGKSITSSSKGANSGSSSTGSSSLSVTLQENLTSHQNSRGSRNKSTSMSVASVRTRHAPSPSIRTRPLGLVDQSGPMLTDPVSELRTGQRSSRSLRDGYPRLNTESIAEVLLELESEQDEGLTYEVVFLNLTFISLQELLALGEKIGTVSTALTEEALSKCLKRSKYVPISSIPGLSSLSEGNVKCTICQEEWMVDDELGTLRCEHFYHVQCIDQWLRLKNWCPICKASVSPTS</sequence>
<feature type="compositionally biased region" description="Polar residues" evidence="9">
    <location>
        <begin position="256"/>
        <end position="280"/>
    </location>
</feature>
<keyword evidence="6" id="KW-0833">Ubl conjugation pathway</keyword>
<evidence type="ECO:0000313" key="13">
    <source>
        <dbReference type="Proteomes" id="UP000734854"/>
    </source>
</evidence>
<feature type="compositionally biased region" description="Polar residues" evidence="9">
    <location>
        <begin position="161"/>
        <end position="181"/>
    </location>
</feature>
<keyword evidence="5 8" id="KW-0863">Zinc-finger</keyword>
<dbReference type="GO" id="GO:0061630">
    <property type="term" value="F:ubiquitin protein ligase activity"/>
    <property type="evidence" value="ECO:0007669"/>
    <property type="project" value="UniProtKB-EC"/>
</dbReference>
<dbReference type="GO" id="GO:0008270">
    <property type="term" value="F:zinc ion binding"/>
    <property type="evidence" value="ECO:0007669"/>
    <property type="project" value="UniProtKB-KW"/>
</dbReference>
<reference evidence="11 13" key="1">
    <citation type="submission" date="2020-08" db="EMBL/GenBank/DDBJ databases">
        <title>Plant Genome Project.</title>
        <authorList>
            <person name="Zhang R.-G."/>
        </authorList>
    </citation>
    <scope>NUCLEOTIDE SEQUENCE [LARGE SCALE GENOMIC DNA]</scope>
    <source>
        <tissue evidence="11">Rhizome</tissue>
    </source>
</reference>
<evidence type="ECO:0000259" key="10">
    <source>
        <dbReference type="PROSITE" id="PS50089"/>
    </source>
</evidence>
<dbReference type="PANTHER" id="PTHR22937">
    <property type="entry name" value="E3 UBIQUITIN-PROTEIN LIGASE RNF165"/>
    <property type="match status" value="1"/>
</dbReference>
<dbReference type="SUPFAM" id="SSF57850">
    <property type="entry name" value="RING/U-box"/>
    <property type="match status" value="1"/>
</dbReference>
<feature type="domain" description="RING-type" evidence="10">
    <location>
        <begin position="414"/>
        <end position="455"/>
    </location>
</feature>
<dbReference type="Gene3D" id="3.30.40.10">
    <property type="entry name" value="Zinc/RING finger domain, C3HC4 (zinc finger)"/>
    <property type="match status" value="1"/>
</dbReference>
<organism evidence="11 13">
    <name type="scientific">Zingiber officinale</name>
    <name type="common">Ginger</name>
    <name type="synonym">Amomum zingiber</name>
    <dbReference type="NCBI Taxonomy" id="94328"/>
    <lineage>
        <taxon>Eukaryota</taxon>
        <taxon>Viridiplantae</taxon>
        <taxon>Streptophyta</taxon>
        <taxon>Embryophyta</taxon>
        <taxon>Tracheophyta</taxon>
        <taxon>Spermatophyta</taxon>
        <taxon>Magnoliopsida</taxon>
        <taxon>Liliopsida</taxon>
        <taxon>Zingiberales</taxon>
        <taxon>Zingiberaceae</taxon>
        <taxon>Zingiber</taxon>
    </lineage>
</organism>
<dbReference type="SMART" id="SM00184">
    <property type="entry name" value="RING"/>
    <property type="match status" value="1"/>
</dbReference>
<dbReference type="Pfam" id="PF13639">
    <property type="entry name" value="zf-RING_2"/>
    <property type="match status" value="1"/>
</dbReference>
<feature type="region of interest" description="Disordered" evidence="9">
    <location>
        <begin position="150"/>
        <end position="191"/>
    </location>
</feature>
<evidence type="ECO:0000256" key="5">
    <source>
        <dbReference type="ARBA" id="ARBA00022771"/>
    </source>
</evidence>